<evidence type="ECO:0000256" key="2">
    <source>
        <dbReference type="ARBA" id="ARBA00022448"/>
    </source>
</evidence>
<evidence type="ECO:0000256" key="4">
    <source>
        <dbReference type="ARBA" id="ARBA00022989"/>
    </source>
</evidence>
<dbReference type="Proteomes" id="UP001491310">
    <property type="component" value="Unassembled WGS sequence"/>
</dbReference>
<keyword evidence="4 8" id="KW-1133">Transmembrane helix</keyword>
<evidence type="ECO:0000259" key="9">
    <source>
        <dbReference type="PROSITE" id="PS50850"/>
    </source>
</evidence>
<dbReference type="InterPro" id="IPR011701">
    <property type="entry name" value="MFS"/>
</dbReference>
<dbReference type="Gene3D" id="1.20.1250.20">
    <property type="entry name" value="MFS general substrate transporter like domains"/>
    <property type="match status" value="1"/>
</dbReference>
<dbReference type="PANTHER" id="PTHR23505">
    <property type="entry name" value="SPINSTER"/>
    <property type="match status" value="1"/>
</dbReference>
<feature type="transmembrane region" description="Helical" evidence="8">
    <location>
        <begin position="305"/>
        <end position="325"/>
    </location>
</feature>
<feature type="domain" description="Major facilitator superfamily (MFS) profile" evidence="9">
    <location>
        <begin position="56"/>
        <end position="480"/>
    </location>
</feature>
<evidence type="ECO:0000313" key="10">
    <source>
        <dbReference type="EMBL" id="KAK9904809.1"/>
    </source>
</evidence>
<dbReference type="InterPro" id="IPR044770">
    <property type="entry name" value="MFS_spinster-like"/>
</dbReference>
<proteinExistence type="inferred from homology"/>
<accession>A0ABR2YG41</accession>
<feature type="transmembrane region" description="Helical" evidence="8">
    <location>
        <begin position="337"/>
        <end position="357"/>
    </location>
</feature>
<dbReference type="EMBL" id="JALJOT010000012">
    <property type="protein sequence ID" value="KAK9904809.1"/>
    <property type="molecule type" value="Genomic_DNA"/>
</dbReference>
<evidence type="ECO:0000256" key="1">
    <source>
        <dbReference type="ARBA" id="ARBA00004141"/>
    </source>
</evidence>
<keyword evidence="11" id="KW-1185">Reference proteome</keyword>
<feature type="transmembrane region" description="Helical" evidence="8">
    <location>
        <begin position="463"/>
        <end position="487"/>
    </location>
</feature>
<keyword evidence="2" id="KW-0813">Transport</keyword>
<feature type="transmembrane region" description="Helical" evidence="8">
    <location>
        <begin position="89"/>
        <end position="111"/>
    </location>
</feature>
<name>A0ABR2YG41_9CHLO</name>
<evidence type="ECO:0000256" key="6">
    <source>
        <dbReference type="ARBA" id="ARBA00024338"/>
    </source>
</evidence>
<keyword evidence="3 8" id="KW-0812">Transmembrane</keyword>
<sequence length="548" mass="58722">MKHDEEQPVKFADDPHLEKPCLDLQPDPSSHGPKTIGPFVVGLKQTRREQIAAWYGVAALFFVVLVPTLNSTILAYFTSDLQKDCGLTIAQYGLLTGYASGLVNAIASLVLGWGVDRYNWPRTYVLAAANLLLSGMYILEGMSRNFNMLLAAVMVGSVGASVHLTLSVSLVSDLLPPQHVSIGQALIFTGEAVAVVMGGNIAYAFKINGITWRAAPIGLAVASFCVCLAVGLGIREPPKGRFIINSKEGERKFELMPALAYLANMKTFWMLIVGLGIRMNAGHLVLAYMPPYFDNLYPNQKTLDATFATVVGVFAFTSSVIIGIICERNIEKRPWMALYTGAIGGVGGCAFFMLSLWSRKIAGDGGYALMLVCMACGALLANGATGPLAALTTLLLPPEFKSFALSVYEFLTGLLAPMYSVIMGVGLQAVSLRSVRQVGDNVLGAGPSSKLEAGEKVFKAAQILLAVGLLFSFVGSASVFIPASWGVMSDIRKQKDRAEGTAPPERLPLWRKVVMITAVTAVMILVIFLLTISLAASFNPGGFRKHHS</sequence>
<feature type="transmembrane region" description="Helical" evidence="8">
    <location>
        <begin position="217"/>
        <end position="234"/>
    </location>
</feature>
<evidence type="ECO:0000256" key="3">
    <source>
        <dbReference type="ARBA" id="ARBA00022692"/>
    </source>
</evidence>
<feature type="transmembrane region" description="Helical" evidence="8">
    <location>
        <begin position="369"/>
        <end position="396"/>
    </location>
</feature>
<feature type="transmembrane region" description="Helical" evidence="8">
    <location>
        <begin position="183"/>
        <end position="205"/>
    </location>
</feature>
<feature type="transmembrane region" description="Helical" evidence="8">
    <location>
        <begin position="148"/>
        <end position="171"/>
    </location>
</feature>
<dbReference type="Pfam" id="PF07690">
    <property type="entry name" value="MFS_1"/>
    <property type="match status" value="1"/>
</dbReference>
<feature type="transmembrane region" description="Helical" evidence="8">
    <location>
        <begin position="52"/>
        <end position="77"/>
    </location>
</feature>
<gene>
    <name evidence="10" type="ORF">WJX75_002922</name>
</gene>
<feature type="compositionally biased region" description="Basic and acidic residues" evidence="7">
    <location>
        <begin position="1"/>
        <end position="21"/>
    </location>
</feature>
<feature type="region of interest" description="Disordered" evidence="7">
    <location>
        <begin position="1"/>
        <end position="33"/>
    </location>
</feature>
<dbReference type="InterPro" id="IPR036259">
    <property type="entry name" value="MFS_trans_sf"/>
</dbReference>
<evidence type="ECO:0000256" key="5">
    <source>
        <dbReference type="ARBA" id="ARBA00023136"/>
    </source>
</evidence>
<dbReference type="SUPFAM" id="SSF103473">
    <property type="entry name" value="MFS general substrate transporter"/>
    <property type="match status" value="1"/>
</dbReference>
<organism evidence="10 11">
    <name type="scientific">Coccomyxa subellipsoidea</name>
    <dbReference type="NCBI Taxonomy" id="248742"/>
    <lineage>
        <taxon>Eukaryota</taxon>
        <taxon>Viridiplantae</taxon>
        <taxon>Chlorophyta</taxon>
        <taxon>core chlorophytes</taxon>
        <taxon>Trebouxiophyceae</taxon>
        <taxon>Trebouxiophyceae incertae sedis</taxon>
        <taxon>Coccomyxaceae</taxon>
        <taxon>Coccomyxa</taxon>
    </lineage>
</organism>
<comment type="subcellular location">
    <subcellularLocation>
        <location evidence="1">Membrane</location>
        <topology evidence="1">Multi-pass membrane protein</topology>
    </subcellularLocation>
</comment>
<dbReference type="PROSITE" id="PS50850">
    <property type="entry name" value="MFS"/>
    <property type="match status" value="1"/>
</dbReference>
<evidence type="ECO:0000256" key="7">
    <source>
        <dbReference type="SAM" id="MobiDB-lite"/>
    </source>
</evidence>
<keyword evidence="5 8" id="KW-0472">Membrane</keyword>
<dbReference type="PANTHER" id="PTHR23505:SF79">
    <property type="entry name" value="PROTEIN SPINSTER"/>
    <property type="match status" value="1"/>
</dbReference>
<comment type="caution">
    <text evidence="10">The sequence shown here is derived from an EMBL/GenBank/DDBJ whole genome shotgun (WGS) entry which is preliminary data.</text>
</comment>
<comment type="similarity">
    <text evidence="6">Belongs to the major facilitator superfamily. Spinster (TC 2.A.1.49) family.</text>
</comment>
<reference evidence="10 11" key="1">
    <citation type="journal article" date="2024" name="Nat. Commun.">
        <title>Phylogenomics reveals the evolutionary origins of lichenization in chlorophyte algae.</title>
        <authorList>
            <person name="Puginier C."/>
            <person name="Libourel C."/>
            <person name="Otte J."/>
            <person name="Skaloud P."/>
            <person name="Haon M."/>
            <person name="Grisel S."/>
            <person name="Petersen M."/>
            <person name="Berrin J.G."/>
            <person name="Delaux P.M."/>
            <person name="Dal Grande F."/>
            <person name="Keller J."/>
        </authorList>
    </citation>
    <scope>NUCLEOTIDE SEQUENCE [LARGE SCALE GENOMIC DNA]</scope>
    <source>
        <strain evidence="10 11">SAG 216-7</strain>
    </source>
</reference>
<feature type="transmembrane region" description="Helical" evidence="8">
    <location>
        <begin position="513"/>
        <end position="538"/>
    </location>
</feature>
<feature type="transmembrane region" description="Helical" evidence="8">
    <location>
        <begin position="408"/>
        <end position="430"/>
    </location>
</feature>
<evidence type="ECO:0000313" key="11">
    <source>
        <dbReference type="Proteomes" id="UP001491310"/>
    </source>
</evidence>
<evidence type="ECO:0000256" key="8">
    <source>
        <dbReference type="SAM" id="Phobius"/>
    </source>
</evidence>
<protein>
    <recommendedName>
        <fullName evidence="9">Major facilitator superfamily (MFS) profile domain-containing protein</fullName>
    </recommendedName>
</protein>
<dbReference type="InterPro" id="IPR020846">
    <property type="entry name" value="MFS_dom"/>
</dbReference>